<dbReference type="STRING" id="120956.SAMN05421791_101251"/>
<dbReference type="SUPFAM" id="SSF53850">
    <property type="entry name" value="Periplasmic binding protein-like II"/>
    <property type="match status" value="1"/>
</dbReference>
<dbReference type="GO" id="GO:0003700">
    <property type="term" value="F:DNA-binding transcription factor activity"/>
    <property type="evidence" value="ECO:0007669"/>
    <property type="project" value="InterPro"/>
</dbReference>
<dbReference type="PROSITE" id="PS50931">
    <property type="entry name" value="HTH_LYSR"/>
    <property type="match status" value="1"/>
</dbReference>
<evidence type="ECO:0000259" key="5">
    <source>
        <dbReference type="PROSITE" id="PS50931"/>
    </source>
</evidence>
<dbReference type="PANTHER" id="PTHR30126">
    <property type="entry name" value="HTH-TYPE TRANSCRIPTIONAL REGULATOR"/>
    <property type="match status" value="1"/>
</dbReference>
<dbReference type="EMBL" id="FNCK01000001">
    <property type="protein sequence ID" value="SDF85574.1"/>
    <property type="molecule type" value="Genomic_DNA"/>
</dbReference>
<keyword evidence="2" id="KW-0805">Transcription regulation</keyword>
<protein>
    <submittedName>
        <fullName evidence="6">DNA-binding transcriptional regulator, LysR family</fullName>
    </submittedName>
</protein>
<reference evidence="6 7" key="1">
    <citation type="submission" date="2016-10" db="EMBL/GenBank/DDBJ databases">
        <authorList>
            <person name="de Groot N.N."/>
        </authorList>
    </citation>
    <scope>NUCLEOTIDE SEQUENCE [LARGE SCALE GENOMIC DNA]</scope>
    <source>
        <strain evidence="6 7">ATCC BAA-466</strain>
    </source>
</reference>
<dbReference type="Pfam" id="PF03466">
    <property type="entry name" value="LysR_substrate"/>
    <property type="match status" value="1"/>
</dbReference>
<proteinExistence type="inferred from homology"/>
<keyword evidence="7" id="KW-1185">Reference proteome</keyword>
<evidence type="ECO:0000256" key="1">
    <source>
        <dbReference type="ARBA" id="ARBA00009437"/>
    </source>
</evidence>
<dbReference type="InterPro" id="IPR036388">
    <property type="entry name" value="WH-like_DNA-bd_sf"/>
</dbReference>
<dbReference type="GO" id="GO:0003677">
    <property type="term" value="F:DNA binding"/>
    <property type="evidence" value="ECO:0007669"/>
    <property type="project" value="UniProtKB-KW"/>
</dbReference>
<dbReference type="AlphaFoldDB" id="A0A1G7PHJ7"/>
<evidence type="ECO:0000313" key="6">
    <source>
        <dbReference type="EMBL" id="SDF85574.1"/>
    </source>
</evidence>
<dbReference type="RefSeq" id="WP_168427126.1">
    <property type="nucleotide sequence ID" value="NZ_FNCK01000001.1"/>
</dbReference>
<dbReference type="CDD" id="cd05466">
    <property type="entry name" value="PBP2_LTTR_substrate"/>
    <property type="match status" value="1"/>
</dbReference>
<dbReference type="SUPFAM" id="SSF46785">
    <property type="entry name" value="Winged helix' DNA-binding domain"/>
    <property type="match status" value="1"/>
</dbReference>
<evidence type="ECO:0000256" key="3">
    <source>
        <dbReference type="ARBA" id="ARBA00023125"/>
    </source>
</evidence>
<dbReference type="InterPro" id="IPR000847">
    <property type="entry name" value="LysR_HTH_N"/>
</dbReference>
<dbReference type="InterPro" id="IPR036390">
    <property type="entry name" value="WH_DNA-bd_sf"/>
</dbReference>
<dbReference type="InterPro" id="IPR005119">
    <property type="entry name" value="LysR_subst-bd"/>
</dbReference>
<dbReference type="Pfam" id="PF00126">
    <property type="entry name" value="HTH_1"/>
    <property type="match status" value="1"/>
</dbReference>
<evidence type="ECO:0000256" key="4">
    <source>
        <dbReference type="ARBA" id="ARBA00023163"/>
    </source>
</evidence>
<organism evidence="6 7">
    <name type="scientific">Facklamia miroungae</name>
    <dbReference type="NCBI Taxonomy" id="120956"/>
    <lineage>
        <taxon>Bacteria</taxon>
        <taxon>Bacillati</taxon>
        <taxon>Bacillota</taxon>
        <taxon>Bacilli</taxon>
        <taxon>Lactobacillales</taxon>
        <taxon>Aerococcaceae</taxon>
        <taxon>Facklamia</taxon>
    </lineage>
</organism>
<feature type="domain" description="HTH lysR-type" evidence="5">
    <location>
        <begin position="1"/>
        <end position="58"/>
    </location>
</feature>
<evidence type="ECO:0000256" key="2">
    <source>
        <dbReference type="ARBA" id="ARBA00023015"/>
    </source>
</evidence>
<name>A0A1G7PHJ7_9LACT</name>
<accession>A0A1G7PHJ7</accession>
<dbReference type="Proteomes" id="UP000199708">
    <property type="component" value="Unassembled WGS sequence"/>
</dbReference>
<comment type="similarity">
    <text evidence="1">Belongs to the LysR transcriptional regulatory family.</text>
</comment>
<gene>
    <name evidence="6" type="ORF">SAMN05421791_101251</name>
</gene>
<keyword evidence="3 6" id="KW-0238">DNA-binding</keyword>
<dbReference type="Gene3D" id="1.10.10.10">
    <property type="entry name" value="Winged helix-like DNA-binding domain superfamily/Winged helix DNA-binding domain"/>
    <property type="match status" value="1"/>
</dbReference>
<evidence type="ECO:0000313" key="7">
    <source>
        <dbReference type="Proteomes" id="UP000199708"/>
    </source>
</evidence>
<sequence>MDINHIKYILEIAKTGSISRASQNLFVSQPYLSSILKKFEETIGFTIFERTNKGVELTKEGLQIIQDIEKLNDLYEGIANKYQSTHSHFPSLSISARRSSYIAFAIAKMINRLQEENDNLSIKFSETTNLQVIEDVNSGNADIGIIRFYTENKNHFENQLKARYIEWKQLSSFPRVVLIAQQHPLAKKEHLELKDLEPYTEIIHGDFELDDYSEAYLWQKKINSSKKLIQVYERGSLLDFIATIEGSYTWTTATYPTILDKYNLIEKSVLPSHSECLDYIIYKAKLEKSVILRLVEEKIYETIQLFNR</sequence>
<keyword evidence="4" id="KW-0804">Transcription</keyword>
<dbReference type="Gene3D" id="3.40.190.10">
    <property type="entry name" value="Periplasmic binding protein-like II"/>
    <property type="match status" value="2"/>
</dbReference>